<keyword evidence="4" id="KW-1185">Reference proteome</keyword>
<dbReference type="GO" id="GO:0015074">
    <property type="term" value="P:DNA integration"/>
    <property type="evidence" value="ECO:0007669"/>
    <property type="project" value="InterPro"/>
</dbReference>
<evidence type="ECO:0000259" key="2">
    <source>
        <dbReference type="PROSITE" id="PS51898"/>
    </source>
</evidence>
<keyword evidence="1" id="KW-0233">DNA recombination</keyword>
<sequence>MTPQLAKTLQTLKETRSLEASMEGVPMPEYVFVTPSWTRWDDSNLRGAFRELLTKAEIRHVRFHDLRHTYASLMAKAGAPPKYVQEQLGQ</sequence>
<feature type="domain" description="Tyr recombinase" evidence="2">
    <location>
        <begin position="1"/>
        <end position="90"/>
    </location>
</feature>
<dbReference type="SUPFAM" id="SSF56349">
    <property type="entry name" value="DNA breaking-rejoining enzymes"/>
    <property type="match status" value="1"/>
</dbReference>
<dbReference type="OrthoDB" id="9785687at2"/>
<dbReference type="Proteomes" id="UP000198736">
    <property type="component" value="Unassembled WGS sequence"/>
</dbReference>
<evidence type="ECO:0000313" key="3">
    <source>
        <dbReference type="EMBL" id="CUS33607.1"/>
    </source>
</evidence>
<dbReference type="EMBL" id="CZPZ01000005">
    <property type="protein sequence ID" value="CUS33607.1"/>
    <property type="molecule type" value="Genomic_DNA"/>
</dbReference>
<dbReference type="PROSITE" id="PS51898">
    <property type="entry name" value="TYR_RECOMBINASE"/>
    <property type="match status" value="1"/>
</dbReference>
<dbReference type="GO" id="GO:0006310">
    <property type="term" value="P:DNA recombination"/>
    <property type="evidence" value="ECO:0007669"/>
    <property type="project" value="UniProtKB-KW"/>
</dbReference>
<evidence type="ECO:0000313" key="4">
    <source>
        <dbReference type="Proteomes" id="UP000198736"/>
    </source>
</evidence>
<dbReference type="Pfam" id="PF00589">
    <property type="entry name" value="Phage_integrase"/>
    <property type="match status" value="1"/>
</dbReference>
<protein>
    <submittedName>
        <fullName evidence="3">Phage integrase</fullName>
    </submittedName>
</protein>
<name>A0A0S4L7D9_9BACT</name>
<organism evidence="3 4">
    <name type="scientific">Candidatus Nitrospira nitrificans</name>
    <dbReference type="NCBI Taxonomy" id="1742973"/>
    <lineage>
        <taxon>Bacteria</taxon>
        <taxon>Pseudomonadati</taxon>
        <taxon>Nitrospirota</taxon>
        <taxon>Nitrospiria</taxon>
        <taxon>Nitrospirales</taxon>
        <taxon>Nitrospiraceae</taxon>
        <taxon>Nitrospira</taxon>
    </lineage>
</organism>
<dbReference type="InterPro" id="IPR002104">
    <property type="entry name" value="Integrase_catalytic"/>
</dbReference>
<gene>
    <name evidence="3" type="ORF">COMA2_130144</name>
</gene>
<reference evidence="4" key="1">
    <citation type="submission" date="2015-10" db="EMBL/GenBank/DDBJ databases">
        <authorList>
            <person name="Luecker S."/>
            <person name="Luecker S."/>
        </authorList>
    </citation>
    <scope>NUCLEOTIDE SEQUENCE [LARGE SCALE GENOMIC DNA]</scope>
</reference>
<dbReference type="InterPro" id="IPR013762">
    <property type="entry name" value="Integrase-like_cat_sf"/>
</dbReference>
<accession>A0A0S4L7D9</accession>
<dbReference type="Gene3D" id="1.10.443.10">
    <property type="entry name" value="Intergrase catalytic core"/>
    <property type="match status" value="1"/>
</dbReference>
<evidence type="ECO:0000256" key="1">
    <source>
        <dbReference type="ARBA" id="ARBA00023172"/>
    </source>
</evidence>
<dbReference type="GO" id="GO:0003677">
    <property type="term" value="F:DNA binding"/>
    <property type="evidence" value="ECO:0007669"/>
    <property type="project" value="InterPro"/>
</dbReference>
<dbReference type="AlphaFoldDB" id="A0A0S4L7D9"/>
<dbReference type="InterPro" id="IPR011010">
    <property type="entry name" value="DNA_brk_join_enz"/>
</dbReference>
<proteinExistence type="predicted"/>
<dbReference type="STRING" id="1742973.COMA2_130144"/>